<dbReference type="AlphaFoldDB" id="F8MP15"/>
<keyword evidence="3" id="KW-1185">Reference proteome</keyword>
<dbReference type="HOGENOM" id="CLU_1816328_0_0_1"/>
<dbReference type="EMBL" id="GL891305">
    <property type="protein sequence ID" value="EGO56234.1"/>
    <property type="molecule type" value="Genomic_DNA"/>
</dbReference>
<sequence length="142" mass="16723">MSWEERYSVCARSKDSLPSRERILRNINSLSRPNREGFTYTIHKMQYYSALEPLFPLRDDPLNLHLEVVMEVYFEIIYNALPKVQSRTVLRGHEHTAKTFVKETFKLKTWKELRANNEKAKAPQNQGLELLVWARNASSPDE</sequence>
<proteinExistence type="predicted"/>
<dbReference type="KEGG" id="nte:NEUTE1DRAFT146965"/>
<dbReference type="GeneID" id="20826767"/>
<dbReference type="VEuPathDB" id="FungiDB:NEUTE1DRAFT_146965"/>
<feature type="domain" description="NWD NACHT-NTPase N-terminal" evidence="1">
    <location>
        <begin position="24"/>
        <end position="114"/>
    </location>
</feature>
<organism evidence="2 3">
    <name type="scientific">Neurospora tetrasperma (strain FGSC 2508 / ATCC MYA-4615 / P0657)</name>
    <dbReference type="NCBI Taxonomy" id="510951"/>
    <lineage>
        <taxon>Eukaryota</taxon>
        <taxon>Fungi</taxon>
        <taxon>Dikarya</taxon>
        <taxon>Ascomycota</taxon>
        <taxon>Pezizomycotina</taxon>
        <taxon>Sordariomycetes</taxon>
        <taxon>Sordariomycetidae</taxon>
        <taxon>Sordariales</taxon>
        <taxon>Sordariaceae</taxon>
        <taxon>Neurospora</taxon>
    </lineage>
</organism>
<evidence type="ECO:0000313" key="2">
    <source>
        <dbReference type="EMBL" id="EGO56234.1"/>
    </source>
</evidence>
<accession>F8MP15</accession>
<dbReference type="Pfam" id="PF17100">
    <property type="entry name" value="NACHT_N"/>
    <property type="match status" value="1"/>
</dbReference>
<reference evidence="3" key="1">
    <citation type="journal article" date="2011" name="Genetics">
        <title>Massive changes in genome architecture accompany the transition to self-fertility in the filamentous fungus Neurospora tetrasperma.</title>
        <authorList>
            <person name="Ellison C.E."/>
            <person name="Stajich J.E."/>
            <person name="Jacobson D.J."/>
            <person name="Natvig D.O."/>
            <person name="Lapidus A."/>
            <person name="Foster B."/>
            <person name="Aerts A."/>
            <person name="Riley R."/>
            <person name="Lindquist E.A."/>
            <person name="Grigoriev I.V."/>
            <person name="Taylor J.W."/>
        </authorList>
    </citation>
    <scope>NUCLEOTIDE SEQUENCE [LARGE SCALE GENOMIC DNA]</scope>
    <source>
        <strain evidence="3">FGSC 2508 / P0657</strain>
    </source>
</reference>
<dbReference type="Proteomes" id="UP000008065">
    <property type="component" value="Unassembled WGS sequence"/>
</dbReference>
<evidence type="ECO:0000313" key="3">
    <source>
        <dbReference type="Proteomes" id="UP000008065"/>
    </source>
</evidence>
<dbReference type="InterPro" id="IPR031359">
    <property type="entry name" value="NACHT_N"/>
</dbReference>
<name>F8MP15_NEUT8</name>
<dbReference type="RefSeq" id="XP_009851854.1">
    <property type="nucleotide sequence ID" value="XM_009853552.1"/>
</dbReference>
<evidence type="ECO:0000259" key="1">
    <source>
        <dbReference type="Pfam" id="PF17100"/>
    </source>
</evidence>
<protein>
    <recommendedName>
        <fullName evidence="1">NWD NACHT-NTPase N-terminal domain-containing protein</fullName>
    </recommendedName>
</protein>
<gene>
    <name evidence="2" type="ORF">NEUTE1DRAFT_146965</name>
</gene>